<dbReference type="RefSeq" id="WP_317966395.1">
    <property type="nucleotide sequence ID" value="NZ_CP129118.1"/>
</dbReference>
<dbReference type="EMBL" id="CP129118">
    <property type="protein sequence ID" value="WOV86857.1"/>
    <property type="molecule type" value="Genomic_DNA"/>
</dbReference>
<accession>A0ABZ0L2L7</accession>
<reference evidence="1 2" key="1">
    <citation type="submission" date="2023-06" db="EMBL/GenBank/DDBJ databases">
        <title>Sporosarcina sp. nov., isolated from Korean tranditional fermented seafood 'Jeotgal'.</title>
        <authorList>
            <person name="Yang A.I."/>
            <person name="Shin N.-R."/>
        </authorList>
    </citation>
    <scope>NUCLEOTIDE SEQUENCE [LARGE SCALE GENOMIC DNA]</scope>
    <source>
        <strain evidence="1 2">T2O-4</strain>
    </source>
</reference>
<name>A0ABZ0L2L7_9BACL</name>
<evidence type="ECO:0000313" key="2">
    <source>
        <dbReference type="Proteomes" id="UP001303902"/>
    </source>
</evidence>
<dbReference type="Proteomes" id="UP001303902">
    <property type="component" value="Chromosome"/>
</dbReference>
<gene>
    <name evidence="1" type="ORF">QWT69_13395</name>
</gene>
<organism evidence="1 2">
    <name type="scientific">Sporosarcina oncorhynchi</name>
    <dbReference type="NCBI Taxonomy" id="3056444"/>
    <lineage>
        <taxon>Bacteria</taxon>
        <taxon>Bacillati</taxon>
        <taxon>Bacillota</taxon>
        <taxon>Bacilli</taxon>
        <taxon>Bacillales</taxon>
        <taxon>Caryophanaceae</taxon>
        <taxon>Sporosarcina</taxon>
    </lineage>
</organism>
<keyword evidence="2" id="KW-1185">Reference proteome</keyword>
<proteinExistence type="predicted"/>
<evidence type="ECO:0000313" key="1">
    <source>
        <dbReference type="EMBL" id="WOV86857.1"/>
    </source>
</evidence>
<sequence length="77" mass="8646">MGYREKTAITILAVIILVPTGLSLYDVPAKKAPHVTMVSSDDIQHADSLYDFENKRIDKIKVTTSISHTYTWNGIRP</sequence>
<protein>
    <submittedName>
        <fullName evidence="1">Uncharacterized protein</fullName>
    </submittedName>
</protein>